<name>D8RJY1_SELML</name>
<proteinExistence type="predicted"/>
<evidence type="ECO:0000313" key="3">
    <source>
        <dbReference type="Proteomes" id="UP000001514"/>
    </source>
</evidence>
<accession>D8RJY1</accession>
<dbReference type="KEGG" id="smo:SELMODRAFT_95435"/>
<sequence>CLECSTHQKESSVIYVSFASVATMSAEQFQELARGLERSNQPFVWCCARPSSRIHRCTISSRD</sequence>
<dbReference type="HOGENOM" id="CLU_2892764_0_0_1"/>
<organism evidence="3">
    <name type="scientific">Selaginella moellendorffii</name>
    <name type="common">Spikemoss</name>
    <dbReference type="NCBI Taxonomy" id="88036"/>
    <lineage>
        <taxon>Eukaryota</taxon>
        <taxon>Viridiplantae</taxon>
        <taxon>Streptophyta</taxon>
        <taxon>Embryophyta</taxon>
        <taxon>Tracheophyta</taxon>
        <taxon>Lycopodiopsida</taxon>
        <taxon>Selaginellales</taxon>
        <taxon>Selaginellaceae</taxon>
        <taxon>Selaginella</taxon>
    </lineage>
</organism>
<dbReference type="PANTHER" id="PTHR48046">
    <property type="entry name" value="UDP-GLYCOSYLTRANSFERASE 72E1"/>
    <property type="match status" value="1"/>
</dbReference>
<reference evidence="2 3" key="1">
    <citation type="journal article" date="2011" name="Science">
        <title>The Selaginella genome identifies genetic changes associated with the evolution of vascular plants.</title>
        <authorList>
            <person name="Banks J.A."/>
            <person name="Nishiyama T."/>
            <person name="Hasebe M."/>
            <person name="Bowman J.L."/>
            <person name="Gribskov M."/>
            <person name="dePamphilis C."/>
            <person name="Albert V.A."/>
            <person name="Aono N."/>
            <person name="Aoyama T."/>
            <person name="Ambrose B.A."/>
            <person name="Ashton N.W."/>
            <person name="Axtell M.J."/>
            <person name="Barker E."/>
            <person name="Barker M.S."/>
            <person name="Bennetzen J.L."/>
            <person name="Bonawitz N.D."/>
            <person name="Chapple C."/>
            <person name="Cheng C."/>
            <person name="Correa L.G."/>
            <person name="Dacre M."/>
            <person name="DeBarry J."/>
            <person name="Dreyer I."/>
            <person name="Elias M."/>
            <person name="Engstrom E.M."/>
            <person name="Estelle M."/>
            <person name="Feng L."/>
            <person name="Finet C."/>
            <person name="Floyd S.K."/>
            <person name="Frommer W.B."/>
            <person name="Fujita T."/>
            <person name="Gramzow L."/>
            <person name="Gutensohn M."/>
            <person name="Harholt J."/>
            <person name="Hattori M."/>
            <person name="Heyl A."/>
            <person name="Hirai T."/>
            <person name="Hiwatashi Y."/>
            <person name="Ishikawa M."/>
            <person name="Iwata M."/>
            <person name="Karol K.G."/>
            <person name="Koehler B."/>
            <person name="Kolukisaoglu U."/>
            <person name="Kubo M."/>
            <person name="Kurata T."/>
            <person name="Lalonde S."/>
            <person name="Li K."/>
            <person name="Li Y."/>
            <person name="Litt A."/>
            <person name="Lyons E."/>
            <person name="Manning G."/>
            <person name="Maruyama T."/>
            <person name="Michael T.P."/>
            <person name="Mikami K."/>
            <person name="Miyazaki S."/>
            <person name="Morinaga S."/>
            <person name="Murata T."/>
            <person name="Mueller-Roeber B."/>
            <person name="Nelson D.R."/>
            <person name="Obara M."/>
            <person name="Oguri Y."/>
            <person name="Olmstead R.G."/>
            <person name="Onodera N."/>
            <person name="Petersen B.L."/>
            <person name="Pils B."/>
            <person name="Prigge M."/>
            <person name="Rensing S.A."/>
            <person name="Riano-Pachon D.M."/>
            <person name="Roberts A.W."/>
            <person name="Sato Y."/>
            <person name="Scheller H.V."/>
            <person name="Schulz B."/>
            <person name="Schulz C."/>
            <person name="Shakirov E.V."/>
            <person name="Shibagaki N."/>
            <person name="Shinohara N."/>
            <person name="Shippen D.E."/>
            <person name="Soerensen I."/>
            <person name="Sotooka R."/>
            <person name="Sugimoto N."/>
            <person name="Sugita M."/>
            <person name="Sumikawa N."/>
            <person name="Tanurdzic M."/>
            <person name="Theissen G."/>
            <person name="Ulvskov P."/>
            <person name="Wakazuki S."/>
            <person name="Weng J.K."/>
            <person name="Willats W.W."/>
            <person name="Wipf D."/>
            <person name="Wolf P.G."/>
            <person name="Yang L."/>
            <person name="Zimmer A.D."/>
            <person name="Zhu Q."/>
            <person name="Mitros T."/>
            <person name="Hellsten U."/>
            <person name="Loque D."/>
            <person name="Otillar R."/>
            <person name="Salamov A."/>
            <person name="Schmutz J."/>
            <person name="Shapiro H."/>
            <person name="Lindquist E."/>
            <person name="Lucas S."/>
            <person name="Rokhsar D."/>
            <person name="Grigoriev I.V."/>
        </authorList>
    </citation>
    <scope>NUCLEOTIDE SEQUENCE [LARGE SCALE GENOMIC DNA]</scope>
</reference>
<dbReference type="Proteomes" id="UP000001514">
    <property type="component" value="Unassembled WGS sequence"/>
</dbReference>
<evidence type="ECO:0000313" key="2">
    <source>
        <dbReference type="EMBL" id="EFJ27136.1"/>
    </source>
</evidence>
<keyword evidence="1" id="KW-0808">Transferase</keyword>
<dbReference type="Gene3D" id="3.40.50.2000">
    <property type="entry name" value="Glycogen Phosphorylase B"/>
    <property type="match status" value="1"/>
</dbReference>
<dbReference type="AlphaFoldDB" id="D8RJY1"/>
<protein>
    <submittedName>
        <fullName evidence="2">Uncharacterized protein</fullName>
    </submittedName>
</protein>
<keyword evidence="3" id="KW-1185">Reference proteome</keyword>
<feature type="non-terminal residue" evidence="2">
    <location>
        <position position="1"/>
    </location>
</feature>
<gene>
    <name evidence="2" type="ORF">SELMODRAFT_95435</name>
</gene>
<dbReference type="PANTHER" id="PTHR48046:SF1">
    <property type="entry name" value="GLYCOSYLTRANSFERASE-RELATED"/>
    <property type="match status" value="1"/>
</dbReference>
<evidence type="ECO:0000256" key="1">
    <source>
        <dbReference type="ARBA" id="ARBA00022676"/>
    </source>
</evidence>
<dbReference type="Gramene" id="EFJ27136">
    <property type="protein sequence ID" value="EFJ27136"/>
    <property type="gene ID" value="SELMODRAFT_95435"/>
</dbReference>
<dbReference type="GO" id="GO:0016757">
    <property type="term" value="F:glycosyltransferase activity"/>
    <property type="evidence" value="ECO:0007669"/>
    <property type="project" value="UniProtKB-KW"/>
</dbReference>
<dbReference type="SUPFAM" id="SSF53756">
    <property type="entry name" value="UDP-Glycosyltransferase/glycogen phosphorylase"/>
    <property type="match status" value="1"/>
</dbReference>
<dbReference type="InParanoid" id="D8RJY1"/>
<dbReference type="EMBL" id="GL377582">
    <property type="protein sequence ID" value="EFJ27136.1"/>
    <property type="molecule type" value="Genomic_DNA"/>
</dbReference>
<keyword evidence="1" id="KW-0328">Glycosyltransferase</keyword>